<dbReference type="SMART" id="SM00234">
    <property type="entry name" value="START"/>
    <property type="match status" value="1"/>
</dbReference>
<dbReference type="GO" id="GO:0005737">
    <property type="term" value="C:cytoplasm"/>
    <property type="evidence" value="ECO:0007669"/>
    <property type="project" value="UniProtKB-ARBA"/>
</dbReference>
<dbReference type="InterPro" id="IPR051213">
    <property type="entry name" value="START_lipid_transfer"/>
</dbReference>
<dbReference type="PANTHER" id="PTHR19308:SF14">
    <property type="entry name" value="START DOMAIN-CONTAINING PROTEIN"/>
    <property type="match status" value="1"/>
</dbReference>
<organism evidence="2 3">
    <name type="scientific">Blepharisma stoltei</name>
    <dbReference type="NCBI Taxonomy" id="1481888"/>
    <lineage>
        <taxon>Eukaryota</taxon>
        <taxon>Sar</taxon>
        <taxon>Alveolata</taxon>
        <taxon>Ciliophora</taxon>
        <taxon>Postciliodesmatophora</taxon>
        <taxon>Heterotrichea</taxon>
        <taxon>Heterotrichida</taxon>
        <taxon>Blepharismidae</taxon>
        <taxon>Blepharisma</taxon>
    </lineage>
</organism>
<dbReference type="AlphaFoldDB" id="A0AAU9IDR8"/>
<dbReference type="PROSITE" id="PS50848">
    <property type="entry name" value="START"/>
    <property type="match status" value="1"/>
</dbReference>
<reference evidence="2" key="1">
    <citation type="submission" date="2021-09" db="EMBL/GenBank/DDBJ databases">
        <authorList>
            <consortium name="AG Swart"/>
            <person name="Singh M."/>
            <person name="Singh A."/>
            <person name="Seah K."/>
            <person name="Emmerich C."/>
        </authorList>
    </citation>
    <scope>NUCLEOTIDE SEQUENCE</scope>
    <source>
        <strain evidence="2">ATCC30299</strain>
    </source>
</reference>
<dbReference type="Pfam" id="PF01852">
    <property type="entry name" value="START"/>
    <property type="match status" value="1"/>
</dbReference>
<evidence type="ECO:0000259" key="1">
    <source>
        <dbReference type="PROSITE" id="PS50848"/>
    </source>
</evidence>
<comment type="caution">
    <text evidence="2">The sequence shown here is derived from an EMBL/GenBank/DDBJ whole genome shotgun (WGS) entry which is preliminary data.</text>
</comment>
<dbReference type="InterPro" id="IPR023393">
    <property type="entry name" value="START-like_dom_sf"/>
</dbReference>
<proteinExistence type="predicted"/>
<feature type="domain" description="START" evidence="1">
    <location>
        <begin position="30"/>
        <end position="186"/>
    </location>
</feature>
<dbReference type="Gene3D" id="3.30.530.20">
    <property type="match status" value="1"/>
</dbReference>
<protein>
    <recommendedName>
        <fullName evidence="1">START domain-containing protein</fullName>
    </recommendedName>
</protein>
<dbReference type="InterPro" id="IPR002913">
    <property type="entry name" value="START_lipid-bd_dom"/>
</dbReference>
<name>A0AAU9IDR8_9CILI</name>
<evidence type="ECO:0000313" key="2">
    <source>
        <dbReference type="EMBL" id="CAG9312302.1"/>
    </source>
</evidence>
<dbReference type="CDD" id="cd00177">
    <property type="entry name" value="START"/>
    <property type="match status" value="1"/>
</dbReference>
<dbReference type="GO" id="GO:0008289">
    <property type="term" value="F:lipid binding"/>
    <property type="evidence" value="ECO:0007669"/>
    <property type="project" value="InterPro"/>
</dbReference>
<gene>
    <name evidence="2" type="ORF">BSTOLATCC_MIC5544</name>
</gene>
<evidence type="ECO:0000313" key="3">
    <source>
        <dbReference type="Proteomes" id="UP001162131"/>
    </source>
</evidence>
<dbReference type="Proteomes" id="UP001162131">
    <property type="component" value="Unassembled WGS sequence"/>
</dbReference>
<dbReference type="SUPFAM" id="SSF55961">
    <property type="entry name" value="Bet v1-like"/>
    <property type="match status" value="1"/>
</dbReference>
<accession>A0AAU9IDR8</accession>
<keyword evidence="3" id="KW-1185">Reference proteome</keyword>
<dbReference type="EMBL" id="CAJZBQ010000005">
    <property type="protein sequence ID" value="CAG9312302.1"/>
    <property type="molecule type" value="Genomic_DNA"/>
</dbReference>
<dbReference type="PANTHER" id="PTHR19308">
    <property type="entry name" value="PHOSPHATIDYLCHOLINE TRANSFER PROTEIN"/>
    <property type="match status" value="1"/>
</dbReference>
<sequence length="205" mass="23638">METSLLEKSTKTIERCQAELLDLINGQRNWEHLGDDNNVESDRLMTESGIHLIKAVGLINRTPQQIFDVIWDYQHKSEWDDMCLENILVQEFTPDFRVQYQRFWAPWPINQRDFVFASKVIRTDGDILITGKSIETELAPEKSGIVRGSINTSGFYLQSLGENLTRITYLVCVDPKGSIPTWVVNQLGKRQCQIVHKLKMRLGDV</sequence>